<dbReference type="Proteomes" id="UP001149303">
    <property type="component" value="Unassembled WGS sequence"/>
</dbReference>
<reference evidence="2" key="1">
    <citation type="submission" date="2021-09" db="EMBL/GenBank/DDBJ databases">
        <authorList>
            <person name="Smyrli M."/>
        </authorList>
    </citation>
    <scope>NUCLEOTIDE SEQUENCE</scope>
    <source>
        <strain evidence="2">LAR25</strain>
    </source>
</reference>
<evidence type="ECO:0000259" key="1">
    <source>
        <dbReference type="Pfam" id="PF03496"/>
    </source>
</evidence>
<dbReference type="Gene3D" id="3.90.176.10">
    <property type="entry name" value="Toxin ADP-ribosyltransferase, Chain A, domain 1"/>
    <property type="match status" value="1"/>
</dbReference>
<dbReference type="PROSITE" id="PS51996">
    <property type="entry name" value="TR_MART"/>
    <property type="match status" value="1"/>
</dbReference>
<name>A0A9X4EMW3_9FLAO</name>
<organism evidence="2 3">
    <name type="scientific">Tenacibaculum larymnensis</name>
    <dbReference type="NCBI Taxonomy" id="2878201"/>
    <lineage>
        <taxon>Bacteria</taxon>
        <taxon>Pseudomonadati</taxon>
        <taxon>Bacteroidota</taxon>
        <taxon>Flavobacteriia</taxon>
        <taxon>Flavobacteriales</taxon>
        <taxon>Flavobacteriaceae</taxon>
        <taxon>Tenacibaculum</taxon>
    </lineage>
</organism>
<dbReference type="EMBL" id="JAIWJY010000002">
    <property type="protein sequence ID" value="MDE1206039.1"/>
    <property type="molecule type" value="Genomic_DNA"/>
</dbReference>
<feature type="domain" description="ADP ribosyltransferase" evidence="1">
    <location>
        <begin position="58"/>
        <end position="221"/>
    </location>
</feature>
<gene>
    <name evidence="2" type="ORF">LCI24_04445</name>
</gene>
<proteinExistence type="predicted"/>
<protein>
    <submittedName>
        <fullName evidence="2">ADP-ribosyltransferase</fullName>
    </submittedName>
</protein>
<evidence type="ECO:0000313" key="2">
    <source>
        <dbReference type="EMBL" id="MDE1206039.1"/>
    </source>
</evidence>
<dbReference type="InterPro" id="IPR003540">
    <property type="entry name" value="ADP-ribosyltransferase"/>
</dbReference>
<dbReference type="RefSeq" id="WP_274639357.1">
    <property type="nucleotide sequence ID" value="NZ_JAIWJY010000002.1"/>
</dbReference>
<dbReference type="GO" id="GO:0005576">
    <property type="term" value="C:extracellular region"/>
    <property type="evidence" value="ECO:0007669"/>
    <property type="project" value="InterPro"/>
</dbReference>
<dbReference type="AlphaFoldDB" id="A0A9X4EMW3"/>
<sequence>MNKKYFSKLEVKIFEWVFERKLKSYVTDDYKYFNNLEEISTWAFDSTNYFDKLKEVSQKTFYVGENQELKEVDVLDRYCGWGYLRINDYLRGNEIRIVFENSIEYLEKDICLLENVLNKFKLKESLICVRRTGRCFVENYKPGDFFVEKGFLSTSLNAFNRLDKNGEHRDLKREALIIFRVQKGVSALYVEEIQPEDNRKNEYELLVNREAKIRIVSNTKILSNRILLAEIIND</sequence>
<keyword evidence="3" id="KW-1185">Reference proteome</keyword>
<evidence type="ECO:0000313" key="3">
    <source>
        <dbReference type="Proteomes" id="UP001149303"/>
    </source>
</evidence>
<dbReference type="SUPFAM" id="SSF56399">
    <property type="entry name" value="ADP-ribosylation"/>
    <property type="match status" value="1"/>
</dbReference>
<dbReference type="Pfam" id="PF03496">
    <property type="entry name" value="ADPrib_exo_Tox"/>
    <property type="match status" value="1"/>
</dbReference>
<comment type="caution">
    <text evidence="2">The sequence shown here is derived from an EMBL/GenBank/DDBJ whole genome shotgun (WGS) entry which is preliminary data.</text>
</comment>
<accession>A0A9X4EMW3</accession>